<reference evidence="1 2" key="1">
    <citation type="submission" date="2019-12" db="EMBL/GenBank/DDBJ databases">
        <title>Rhizobium genotypes associated with high levels of biological nitrogen fixation by grain legumes in a temperate-maritime cropping system.</title>
        <authorList>
            <person name="Maluk M."/>
            <person name="Francesc Ferrando Molina F."/>
            <person name="Lopez Del Egido L."/>
            <person name="Lafos M."/>
            <person name="Langarica-Fuentes A."/>
            <person name="Gebre Yohannes G."/>
            <person name="Young M.W."/>
            <person name="Martin P."/>
            <person name="Gantlett R."/>
            <person name="Kenicer G."/>
            <person name="Hawes C."/>
            <person name="Begg G.S."/>
            <person name="Quilliam R.S."/>
            <person name="Squire G.R."/>
            <person name="Poole P.S."/>
            <person name="Young P.W."/>
            <person name="Iannetta P.M."/>
            <person name="James E.K."/>
        </authorList>
    </citation>
    <scope>NUCLEOTIDE SEQUENCE [LARGE SCALE GENOMIC DNA]</scope>
    <source>
        <strain evidence="1 2">JHI985</strain>
    </source>
</reference>
<evidence type="ECO:0000313" key="2">
    <source>
        <dbReference type="Proteomes" id="UP000661163"/>
    </source>
</evidence>
<proteinExistence type="predicted"/>
<organism evidence="1 2">
    <name type="scientific">Rhizobium ruizarguesonis</name>
    <dbReference type="NCBI Taxonomy" id="2081791"/>
    <lineage>
        <taxon>Bacteria</taxon>
        <taxon>Pseudomonadati</taxon>
        <taxon>Pseudomonadota</taxon>
        <taxon>Alphaproteobacteria</taxon>
        <taxon>Hyphomicrobiales</taxon>
        <taxon>Rhizobiaceae</taxon>
        <taxon>Rhizobium/Agrobacterium group</taxon>
        <taxon>Rhizobium</taxon>
    </lineage>
</organism>
<accession>A0AAE5C2I6</accession>
<dbReference type="EMBL" id="WUFC01000011">
    <property type="protein sequence ID" value="NEI49005.1"/>
    <property type="molecule type" value="Genomic_DNA"/>
</dbReference>
<dbReference type="RefSeq" id="WP_130785743.1">
    <property type="nucleotide sequence ID" value="NZ_SILB01000001.1"/>
</dbReference>
<dbReference type="AlphaFoldDB" id="A0AAE5C2I6"/>
<gene>
    <name evidence="1" type="ORF">GR217_14995</name>
</gene>
<protein>
    <submittedName>
        <fullName evidence="1">Uncharacterized protein</fullName>
    </submittedName>
</protein>
<sequence length="95" mass="10858">MKNQPTLEELDVIIARIRARLAARNELLGRWFTETLAAMEAKIVVRLDDPNDVAQARASALIFVKAALHQWAIRPPREMPAKPKRSDVRWRSDSV</sequence>
<dbReference type="Proteomes" id="UP000661163">
    <property type="component" value="Unassembled WGS sequence"/>
</dbReference>
<evidence type="ECO:0000313" key="1">
    <source>
        <dbReference type="EMBL" id="NEI49005.1"/>
    </source>
</evidence>
<comment type="caution">
    <text evidence="1">The sequence shown here is derived from an EMBL/GenBank/DDBJ whole genome shotgun (WGS) entry which is preliminary data.</text>
</comment>
<name>A0AAE5C2I6_9HYPH</name>